<dbReference type="SUPFAM" id="SSF55729">
    <property type="entry name" value="Acyl-CoA N-acyltransferases (Nat)"/>
    <property type="match status" value="1"/>
</dbReference>
<keyword evidence="2" id="KW-0808">Transferase</keyword>
<dbReference type="InterPro" id="IPR000182">
    <property type="entry name" value="GNAT_dom"/>
</dbReference>
<dbReference type="EMBL" id="JTCM02000028">
    <property type="protein sequence ID" value="NEU73752.1"/>
    <property type="molecule type" value="Genomic_DNA"/>
</dbReference>
<sequence>MTIFETERLIVRNWIPEEDAEQAFEIYGDPEVTYFLRTRETSVESQRQSLIRVVERYKQLNNGTGFWAIVEKETATIVGTIILKLLPDNPEDYEIGWHLRRVSWGKGYATEAGRSMLSYGFDVLQLPVIYAVVKPENHASIRVTQRLGMKPIGRTNKYYNVELLLFQLDAPERIETDKETTNH</sequence>
<dbReference type="AlphaFoldDB" id="A0A846H8U1"/>
<dbReference type="Proteomes" id="UP000031549">
    <property type="component" value="Unassembled WGS sequence"/>
</dbReference>
<dbReference type="PANTHER" id="PTHR43792:SF1">
    <property type="entry name" value="N-ACETYLTRANSFERASE DOMAIN-CONTAINING PROTEIN"/>
    <property type="match status" value="1"/>
</dbReference>
<evidence type="ECO:0000313" key="3">
    <source>
        <dbReference type="Proteomes" id="UP000031549"/>
    </source>
</evidence>
<proteinExistence type="predicted"/>
<dbReference type="PANTHER" id="PTHR43792">
    <property type="entry name" value="GNAT FAMILY, PUTATIVE (AFU_ORTHOLOGUE AFUA_3G00765)-RELATED-RELATED"/>
    <property type="match status" value="1"/>
</dbReference>
<dbReference type="Gene3D" id="3.40.630.30">
    <property type="match status" value="1"/>
</dbReference>
<accession>A0A846H8U1</accession>
<feature type="domain" description="N-acetyltransferase" evidence="1">
    <location>
        <begin position="9"/>
        <end position="171"/>
    </location>
</feature>
<name>A0A846H8U1_9CYAN</name>
<dbReference type="PROSITE" id="PS51186">
    <property type="entry name" value="GNAT"/>
    <property type="match status" value="1"/>
</dbReference>
<dbReference type="InterPro" id="IPR016181">
    <property type="entry name" value="Acyl_CoA_acyltransferase"/>
</dbReference>
<protein>
    <submittedName>
        <fullName evidence="2">GNAT family N-acetyltransferase</fullName>
    </submittedName>
</protein>
<organism evidence="2 3">
    <name type="scientific">Hassallia byssoidea VB512170</name>
    <dbReference type="NCBI Taxonomy" id="1304833"/>
    <lineage>
        <taxon>Bacteria</taxon>
        <taxon>Bacillati</taxon>
        <taxon>Cyanobacteriota</taxon>
        <taxon>Cyanophyceae</taxon>
        <taxon>Nostocales</taxon>
        <taxon>Tolypothrichaceae</taxon>
        <taxon>Hassallia</taxon>
    </lineage>
</organism>
<keyword evidence="3" id="KW-1185">Reference proteome</keyword>
<dbReference type="GO" id="GO:0016747">
    <property type="term" value="F:acyltransferase activity, transferring groups other than amino-acyl groups"/>
    <property type="evidence" value="ECO:0007669"/>
    <property type="project" value="InterPro"/>
</dbReference>
<evidence type="ECO:0000259" key="1">
    <source>
        <dbReference type="PROSITE" id="PS51186"/>
    </source>
</evidence>
<reference evidence="2 3" key="1">
    <citation type="journal article" date="2015" name="Genome Announc.">
        <title>Draft Genome Sequence of Cyanobacterium Hassallia byssoidea Strain VB512170, Isolated from Monuments in India.</title>
        <authorList>
            <person name="Singh D."/>
            <person name="Chandrababunaidu M.M."/>
            <person name="Panda A."/>
            <person name="Sen D."/>
            <person name="Bhattacharyya S."/>
            <person name="Adhikary S.P."/>
            <person name="Tripathy S."/>
        </authorList>
    </citation>
    <scope>NUCLEOTIDE SEQUENCE [LARGE SCALE GENOMIC DNA]</scope>
    <source>
        <strain evidence="2 3">VB512170</strain>
    </source>
</reference>
<gene>
    <name evidence="2" type="ORF">PI95_014580</name>
</gene>
<evidence type="ECO:0000313" key="2">
    <source>
        <dbReference type="EMBL" id="NEU73752.1"/>
    </source>
</evidence>
<comment type="caution">
    <text evidence="2">The sequence shown here is derived from an EMBL/GenBank/DDBJ whole genome shotgun (WGS) entry which is preliminary data.</text>
</comment>
<dbReference type="RefSeq" id="WP_039754840.1">
    <property type="nucleotide sequence ID" value="NZ_JTCM02000028.1"/>
</dbReference>
<dbReference type="Pfam" id="PF13302">
    <property type="entry name" value="Acetyltransf_3"/>
    <property type="match status" value="1"/>
</dbReference>
<dbReference type="InterPro" id="IPR051531">
    <property type="entry name" value="N-acetyltransferase"/>
</dbReference>